<dbReference type="GO" id="GO:0004315">
    <property type="term" value="F:3-oxoacyl-[acyl-carrier-protein] synthase activity"/>
    <property type="evidence" value="ECO:0007669"/>
    <property type="project" value="InterPro"/>
</dbReference>
<feature type="domain" description="Beta-ketoacyl-[acyl-carrier-protein] synthase III C-terminal" evidence="3">
    <location>
        <begin position="253"/>
        <end position="343"/>
    </location>
</feature>
<dbReference type="InterPro" id="IPR013747">
    <property type="entry name" value="ACP_syn_III_C"/>
</dbReference>
<keyword evidence="2" id="KW-0012">Acyltransferase</keyword>
<dbReference type="Proteomes" id="UP000198304">
    <property type="component" value="Unassembled WGS sequence"/>
</dbReference>
<proteinExistence type="predicted"/>
<organism evidence="5 6">
    <name type="scientific">Anaerovirgula multivorans</name>
    <dbReference type="NCBI Taxonomy" id="312168"/>
    <lineage>
        <taxon>Bacteria</taxon>
        <taxon>Bacillati</taxon>
        <taxon>Bacillota</taxon>
        <taxon>Clostridia</taxon>
        <taxon>Peptostreptococcales</taxon>
        <taxon>Natronincolaceae</taxon>
        <taxon>Anaerovirgula</taxon>
    </lineage>
</organism>
<dbReference type="InterPro" id="IPR016039">
    <property type="entry name" value="Thiolase-like"/>
</dbReference>
<keyword evidence="1" id="KW-0808">Transferase</keyword>
<protein>
    <submittedName>
        <fullName evidence="5">3-oxoacyl-[acyl-carrier-protein] synthase-3</fullName>
    </submittedName>
</protein>
<dbReference type="Pfam" id="PF08541">
    <property type="entry name" value="ACP_syn_III_C"/>
    <property type="match status" value="1"/>
</dbReference>
<dbReference type="PANTHER" id="PTHR34069:SF2">
    <property type="entry name" value="BETA-KETOACYL-[ACYL-CARRIER-PROTEIN] SYNTHASE III"/>
    <property type="match status" value="1"/>
</dbReference>
<dbReference type="InterPro" id="IPR013751">
    <property type="entry name" value="ACP_syn_III_N"/>
</dbReference>
<dbReference type="GO" id="GO:0006633">
    <property type="term" value="P:fatty acid biosynthetic process"/>
    <property type="evidence" value="ECO:0007669"/>
    <property type="project" value="InterPro"/>
</dbReference>
<sequence length="343" mass="38253">MTVMNSIGIAGLGIYLPEDIAYVKEIQKQENLTDERIQDMGIVKLHMASDKVEPSDMAIEAAKEAMADAGVEADEIDALVYYTVFPDYLKWADYARIQHEIGAKNAYSFKVDQACCSSIIGLDYALARLKTDPDMNTVLVVCADKYEKPLVNRWKAANANFYGDGASAAIIRRGVTSNRILGVNNITDGSFNHLWYIPVGGTKEPPTSENVRAGRFVLDCIKTASEYLSTEENRKKLYNTLIQNNRKVMVDLLERHEFTLQNVDKLIMYNLGKSVMDKIIEVVEIPIENTSYYLSKHVGHIGAADIFYNLKMMLDDGKIVKGDLVAIFSAGAGFSWSSALIQY</sequence>
<feature type="domain" description="Beta-ketoacyl-[acyl-carrier-protein] synthase III N-terminal" evidence="4">
    <location>
        <begin position="110"/>
        <end position="189"/>
    </location>
</feature>
<dbReference type="SUPFAM" id="SSF53901">
    <property type="entry name" value="Thiolase-like"/>
    <property type="match status" value="1"/>
</dbReference>
<evidence type="ECO:0000256" key="1">
    <source>
        <dbReference type="ARBA" id="ARBA00022679"/>
    </source>
</evidence>
<dbReference type="PANTHER" id="PTHR34069">
    <property type="entry name" value="3-OXOACYL-[ACYL-CARRIER-PROTEIN] SYNTHASE 3"/>
    <property type="match status" value="1"/>
</dbReference>
<dbReference type="Pfam" id="PF08545">
    <property type="entry name" value="ACP_syn_III"/>
    <property type="match status" value="1"/>
</dbReference>
<dbReference type="EMBL" id="FZOJ01000033">
    <property type="protein sequence ID" value="SNT01195.1"/>
    <property type="molecule type" value="Genomic_DNA"/>
</dbReference>
<gene>
    <name evidence="5" type="ORF">SAMN05446037_103334</name>
</gene>
<dbReference type="AlphaFoldDB" id="A0A239J5V1"/>
<evidence type="ECO:0000313" key="6">
    <source>
        <dbReference type="Proteomes" id="UP000198304"/>
    </source>
</evidence>
<evidence type="ECO:0000256" key="2">
    <source>
        <dbReference type="ARBA" id="ARBA00023315"/>
    </source>
</evidence>
<keyword evidence="6" id="KW-1185">Reference proteome</keyword>
<dbReference type="OrthoDB" id="9815506at2"/>
<dbReference type="RefSeq" id="WP_089284869.1">
    <property type="nucleotide sequence ID" value="NZ_FZOJ01000033.1"/>
</dbReference>
<name>A0A239J5V1_9FIRM</name>
<dbReference type="GO" id="GO:0044550">
    <property type="term" value="P:secondary metabolite biosynthetic process"/>
    <property type="evidence" value="ECO:0007669"/>
    <property type="project" value="TreeGrafter"/>
</dbReference>
<evidence type="ECO:0000259" key="4">
    <source>
        <dbReference type="Pfam" id="PF08545"/>
    </source>
</evidence>
<evidence type="ECO:0000313" key="5">
    <source>
        <dbReference type="EMBL" id="SNT01195.1"/>
    </source>
</evidence>
<reference evidence="5 6" key="1">
    <citation type="submission" date="2017-06" db="EMBL/GenBank/DDBJ databases">
        <authorList>
            <person name="Kim H.J."/>
            <person name="Triplett B.A."/>
        </authorList>
    </citation>
    <scope>NUCLEOTIDE SEQUENCE [LARGE SCALE GENOMIC DNA]</scope>
    <source>
        <strain evidence="5 6">SCA</strain>
    </source>
</reference>
<accession>A0A239J5V1</accession>
<evidence type="ECO:0000259" key="3">
    <source>
        <dbReference type="Pfam" id="PF08541"/>
    </source>
</evidence>
<dbReference type="Gene3D" id="3.40.47.10">
    <property type="match status" value="2"/>
</dbReference>